<proteinExistence type="predicted"/>
<keyword evidence="2" id="KW-1185">Reference proteome</keyword>
<sequence length="76" mass="8988">MVAQRVARMDCPVKSIIASDSKAGARYPFQTFEEEEEIGKIRHEEEKEQLKKVAEDKRVKKKRLYVLEKLRIQLEL</sequence>
<evidence type="ECO:0000313" key="2">
    <source>
        <dbReference type="Proteomes" id="UP000887013"/>
    </source>
</evidence>
<protein>
    <submittedName>
        <fullName evidence="1">Uncharacterized protein</fullName>
    </submittedName>
</protein>
<dbReference type="Proteomes" id="UP000887013">
    <property type="component" value="Unassembled WGS sequence"/>
</dbReference>
<dbReference type="EMBL" id="BMAW01121462">
    <property type="protein sequence ID" value="GFT94067.1"/>
    <property type="molecule type" value="Genomic_DNA"/>
</dbReference>
<evidence type="ECO:0000313" key="1">
    <source>
        <dbReference type="EMBL" id="GFT94067.1"/>
    </source>
</evidence>
<reference evidence="1" key="1">
    <citation type="submission" date="2020-08" db="EMBL/GenBank/DDBJ databases">
        <title>Multicomponent nature underlies the extraordinary mechanical properties of spider dragline silk.</title>
        <authorList>
            <person name="Kono N."/>
            <person name="Nakamura H."/>
            <person name="Mori M."/>
            <person name="Yoshida Y."/>
            <person name="Ohtoshi R."/>
            <person name="Malay A.D."/>
            <person name="Moran D.A.P."/>
            <person name="Tomita M."/>
            <person name="Numata K."/>
            <person name="Arakawa K."/>
        </authorList>
    </citation>
    <scope>NUCLEOTIDE SEQUENCE</scope>
</reference>
<organism evidence="1 2">
    <name type="scientific">Nephila pilipes</name>
    <name type="common">Giant wood spider</name>
    <name type="synonym">Nephila maculata</name>
    <dbReference type="NCBI Taxonomy" id="299642"/>
    <lineage>
        <taxon>Eukaryota</taxon>
        <taxon>Metazoa</taxon>
        <taxon>Ecdysozoa</taxon>
        <taxon>Arthropoda</taxon>
        <taxon>Chelicerata</taxon>
        <taxon>Arachnida</taxon>
        <taxon>Araneae</taxon>
        <taxon>Araneomorphae</taxon>
        <taxon>Entelegynae</taxon>
        <taxon>Araneoidea</taxon>
        <taxon>Nephilidae</taxon>
        <taxon>Nephila</taxon>
    </lineage>
</organism>
<accession>A0A8X6UBJ0</accession>
<name>A0A8X6UBJ0_NEPPI</name>
<comment type="caution">
    <text evidence="1">The sequence shown here is derived from an EMBL/GenBank/DDBJ whole genome shotgun (WGS) entry which is preliminary data.</text>
</comment>
<dbReference type="AlphaFoldDB" id="A0A8X6UBJ0"/>
<gene>
    <name evidence="1" type="ORF">NPIL_51691</name>
</gene>